<keyword evidence="4" id="KW-1185">Reference proteome</keyword>
<evidence type="ECO:0000256" key="1">
    <source>
        <dbReference type="SAM" id="MobiDB-lite"/>
    </source>
</evidence>
<feature type="region of interest" description="Disordered" evidence="1">
    <location>
        <begin position="1"/>
        <end position="21"/>
    </location>
</feature>
<evidence type="ECO:0000256" key="2">
    <source>
        <dbReference type="SAM" id="Phobius"/>
    </source>
</evidence>
<feature type="region of interest" description="Disordered" evidence="1">
    <location>
        <begin position="394"/>
        <end position="422"/>
    </location>
</feature>
<keyword evidence="2" id="KW-1133">Transmembrane helix</keyword>
<dbReference type="InterPro" id="IPR052592">
    <property type="entry name" value="LRR-RLK"/>
</dbReference>
<sequence length="675" mass="74371">MASLKEVGSTSGSNRAADQDEAGLMKDIRATVLQECRVLEDVEDQVVAVKSSSSSATTTTITKEKVGKELADDEESGRLVFFLNAFDIQPGAVAVGGCGALDASVGSLAENSSLPVSEERPEEPNDAESHPYAASCRYADQDTCSRSTGSMTRMESCESLGGLVEARFVNDDENPAALPQARPYQDHRTKSSSPKSPWTKRNQLFAVAAVTLLAGVVVSVFLGLLLPNKHQHDHPAADNGLNKDHESKNHTEGNWILPLPAETQQSILQDSHSPQARAYHWLQADPRLSDYPEWRRIQRYALATLHFATTTATQSSWVIDQHWLSYDISECHWKTKMDFADILSLDPHYLVDAMVEQLEEDAGNEPSRTGFHLGEILHAGYPSQHDGHRLLVSQQQHAAHHAEQHHQDNHVTDPPHHHDSTLPNYCDDDGIYRRLWLYNMNLQGTLPPEVFLLRHLQIMDVCGNEGLSGILPDQIGELQELQYFFLEDNSFTGSIPSEVGNLSQLKLLSMDFQPYLTGDLPTELGRLENLFYLSFPYRSNQEQLLGSIIPSELGLLSNSLQVLDLTAATLTGTVPRELTALSNLQILKLAGNPGLQGDVMTSLPWPNLQWLDMSKNALITGNISSMLGQEQLMLLKGLDIRGTQITGIVPQQLCSLPLAFTCSHILCGCNCSCTG</sequence>
<dbReference type="PANTHER" id="PTHR48054">
    <property type="entry name" value="RECEPTOR KINASE-LIKE PROTEIN XA21"/>
    <property type="match status" value="1"/>
</dbReference>
<dbReference type="Gene3D" id="3.80.10.10">
    <property type="entry name" value="Ribonuclease Inhibitor"/>
    <property type="match status" value="2"/>
</dbReference>
<feature type="region of interest" description="Disordered" evidence="1">
    <location>
        <begin position="48"/>
        <end position="69"/>
    </location>
</feature>
<dbReference type="SUPFAM" id="SSF52058">
    <property type="entry name" value="L domain-like"/>
    <property type="match status" value="1"/>
</dbReference>
<keyword evidence="3" id="KW-0808">Transferase</keyword>
<feature type="compositionally biased region" description="Basic and acidic residues" evidence="1">
    <location>
        <begin position="400"/>
        <end position="420"/>
    </location>
</feature>
<feature type="transmembrane region" description="Helical" evidence="2">
    <location>
        <begin position="204"/>
        <end position="226"/>
    </location>
</feature>
<accession>A0A9N8ECQ0</accession>
<dbReference type="OrthoDB" id="10252328at2759"/>
<dbReference type="AlphaFoldDB" id="A0A9N8ECQ0"/>
<protein>
    <submittedName>
        <fullName evidence="3">Receptor protein kinase CLAVATA1</fullName>
    </submittedName>
</protein>
<dbReference type="InterPro" id="IPR001611">
    <property type="entry name" value="Leu-rich_rpt"/>
</dbReference>
<keyword evidence="2" id="KW-0472">Membrane</keyword>
<reference evidence="3" key="1">
    <citation type="submission" date="2020-06" db="EMBL/GenBank/DDBJ databases">
        <authorList>
            <consortium name="Plant Systems Biology data submission"/>
        </authorList>
    </citation>
    <scope>NUCLEOTIDE SEQUENCE</scope>
    <source>
        <strain evidence="3">D6</strain>
    </source>
</reference>
<keyword evidence="2" id="KW-0812">Transmembrane</keyword>
<dbReference type="InterPro" id="IPR032675">
    <property type="entry name" value="LRR_dom_sf"/>
</dbReference>
<keyword evidence="3" id="KW-0418">Kinase</keyword>
<organism evidence="3 4">
    <name type="scientific">Seminavis robusta</name>
    <dbReference type="NCBI Taxonomy" id="568900"/>
    <lineage>
        <taxon>Eukaryota</taxon>
        <taxon>Sar</taxon>
        <taxon>Stramenopiles</taxon>
        <taxon>Ochrophyta</taxon>
        <taxon>Bacillariophyta</taxon>
        <taxon>Bacillariophyceae</taxon>
        <taxon>Bacillariophycidae</taxon>
        <taxon>Naviculales</taxon>
        <taxon>Naviculaceae</taxon>
        <taxon>Seminavis</taxon>
    </lineage>
</organism>
<dbReference type="Pfam" id="PF00560">
    <property type="entry name" value="LRR_1"/>
    <property type="match status" value="1"/>
</dbReference>
<comment type="caution">
    <text evidence="3">The sequence shown here is derived from an EMBL/GenBank/DDBJ whole genome shotgun (WGS) entry which is preliminary data.</text>
</comment>
<feature type="region of interest" description="Disordered" evidence="1">
    <location>
        <begin position="175"/>
        <end position="198"/>
    </location>
</feature>
<proteinExistence type="predicted"/>
<dbReference type="GO" id="GO:0016301">
    <property type="term" value="F:kinase activity"/>
    <property type="evidence" value="ECO:0007669"/>
    <property type="project" value="UniProtKB-KW"/>
</dbReference>
<dbReference type="EMBL" id="CAICTM010000884">
    <property type="protein sequence ID" value="CAB9517854.1"/>
    <property type="molecule type" value="Genomic_DNA"/>
</dbReference>
<dbReference type="PANTHER" id="PTHR48054:SF82">
    <property type="entry name" value="LRR RECEPTOR-LIKE SERINE_THREONINE-PROTEIN KINASE FLS2"/>
    <property type="match status" value="1"/>
</dbReference>
<dbReference type="Proteomes" id="UP001153069">
    <property type="component" value="Unassembled WGS sequence"/>
</dbReference>
<feature type="compositionally biased region" description="Basic and acidic residues" evidence="1">
    <location>
        <begin position="117"/>
        <end position="129"/>
    </location>
</feature>
<keyword evidence="3" id="KW-0675">Receptor</keyword>
<gene>
    <name evidence="3" type="ORF">SEMRO_886_G216220.1</name>
</gene>
<evidence type="ECO:0000313" key="3">
    <source>
        <dbReference type="EMBL" id="CAB9517854.1"/>
    </source>
</evidence>
<feature type="region of interest" description="Disordered" evidence="1">
    <location>
        <begin position="112"/>
        <end position="133"/>
    </location>
</feature>
<evidence type="ECO:0000313" key="4">
    <source>
        <dbReference type="Proteomes" id="UP001153069"/>
    </source>
</evidence>
<feature type="compositionally biased region" description="Low complexity" evidence="1">
    <location>
        <begin position="51"/>
        <end position="61"/>
    </location>
</feature>
<feature type="compositionally biased region" description="Basic and acidic residues" evidence="1">
    <location>
        <begin position="233"/>
        <end position="251"/>
    </location>
</feature>
<feature type="region of interest" description="Disordered" evidence="1">
    <location>
        <begin position="232"/>
        <end position="252"/>
    </location>
</feature>
<name>A0A9N8ECQ0_9STRA</name>